<protein>
    <submittedName>
        <fullName evidence="1">Uncharacterized protein</fullName>
    </submittedName>
</protein>
<sequence>MTTKVDSVTQFVDRFLGLGMKILDVKILFSALMETLLALSSSCFPAGIEAYDDDEDEVVQTEQNKVGNEKIIIS</sequence>
<accession>A0A6G0ZGC0</accession>
<dbReference type="AlphaFoldDB" id="A0A6G0ZGC0"/>
<dbReference type="EMBL" id="VUJU01000489">
    <property type="protein sequence ID" value="KAF0770074.1"/>
    <property type="molecule type" value="Genomic_DNA"/>
</dbReference>
<name>A0A6G0ZGC0_APHCR</name>
<reference evidence="1 2" key="1">
    <citation type="submission" date="2019-08" db="EMBL/GenBank/DDBJ databases">
        <title>Whole genome of Aphis craccivora.</title>
        <authorList>
            <person name="Voronova N.V."/>
            <person name="Shulinski R.S."/>
            <person name="Bandarenka Y.V."/>
            <person name="Zhorov D.G."/>
            <person name="Warner D."/>
        </authorList>
    </citation>
    <scope>NUCLEOTIDE SEQUENCE [LARGE SCALE GENOMIC DNA]</scope>
    <source>
        <strain evidence="1">180601</strain>
        <tissue evidence="1">Whole Body</tissue>
    </source>
</reference>
<proteinExistence type="predicted"/>
<organism evidence="1 2">
    <name type="scientific">Aphis craccivora</name>
    <name type="common">Cowpea aphid</name>
    <dbReference type="NCBI Taxonomy" id="307492"/>
    <lineage>
        <taxon>Eukaryota</taxon>
        <taxon>Metazoa</taxon>
        <taxon>Ecdysozoa</taxon>
        <taxon>Arthropoda</taxon>
        <taxon>Hexapoda</taxon>
        <taxon>Insecta</taxon>
        <taxon>Pterygota</taxon>
        <taxon>Neoptera</taxon>
        <taxon>Paraneoptera</taxon>
        <taxon>Hemiptera</taxon>
        <taxon>Sternorrhyncha</taxon>
        <taxon>Aphidomorpha</taxon>
        <taxon>Aphidoidea</taxon>
        <taxon>Aphididae</taxon>
        <taxon>Aphidini</taxon>
        <taxon>Aphis</taxon>
        <taxon>Aphis</taxon>
    </lineage>
</organism>
<dbReference type="Proteomes" id="UP000478052">
    <property type="component" value="Unassembled WGS sequence"/>
</dbReference>
<keyword evidence="2" id="KW-1185">Reference proteome</keyword>
<gene>
    <name evidence="1" type="ORF">FWK35_00003323</name>
</gene>
<evidence type="ECO:0000313" key="2">
    <source>
        <dbReference type="Proteomes" id="UP000478052"/>
    </source>
</evidence>
<comment type="caution">
    <text evidence="1">The sequence shown here is derived from an EMBL/GenBank/DDBJ whole genome shotgun (WGS) entry which is preliminary data.</text>
</comment>
<evidence type="ECO:0000313" key="1">
    <source>
        <dbReference type="EMBL" id="KAF0770074.1"/>
    </source>
</evidence>